<evidence type="ECO:0000256" key="1">
    <source>
        <dbReference type="ARBA" id="ARBA00001947"/>
    </source>
</evidence>
<dbReference type="AlphaFoldDB" id="A0A814SVS3"/>
<dbReference type="InterPro" id="IPR032466">
    <property type="entry name" value="Metal_Hydrolase"/>
</dbReference>
<dbReference type="InterPro" id="IPR006330">
    <property type="entry name" value="Ado/ade_deaminase"/>
</dbReference>
<reference evidence="8" key="1">
    <citation type="submission" date="2021-02" db="EMBL/GenBank/DDBJ databases">
        <authorList>
            <person name="Nowell W R."/>
        </authorList>
    </citation>
    <scope>NUCLEOTIDE SEQUENCE</scope>
</reference>
<dbReference type="EC" id="3.5.4.4" evidence="3"/>
<evidence type="ECO:0000256" key="4">
    <source>
        <dbReference type="ARBA" id="ARBA00022723"/>
    </source>
</evidence>
<dbReference type="SUPFAM" id="SSF51556">
    <property type="entry name" value="Metallo-dependent hydrolases"/>
    <property type="match status" value="1"/>
</dbReference>
<dbReference type="GO" id="GO:0043103">
    <property type="term" value="P:hypoxanthine salvage"/>
    <property type="evidence" value="ECO:0007669"/>
    <property type="project" value="TreeGrafter"/>
</dbReference>
<dbReference type="PANTHER" id="PTHR11409:SF43">
    <property type="entry name" value="ADENOSINE DEAMINASE"/>
    <property type="match status" value="1"/>
</dbReference>
<keyword evidence="4" id="KW-0479">Metal-binding</keyword>
<dbReference type="Proteomes" id="UP000663864">
    <property type="component" value="Unassembled WGS sequence"/>
</dbReference>
<comment type="similarity">
    <text evidence="2">Belongs to the metallo-dependent hydrolases superfamily. Adenosine and AMP deaminases family.</text>
</comment>
<accession>A0A814SVS3</accession>
<organism evidence="8 9">
    <name type="scientific">Rotaria sordida</name>
    <dbReference type="NCBI Taxonomy" id="392033"/>
    <lineage>
        <taxon>Eukaryota</taxon>
        <taxon>Metazoa</taxon>
        <taxon>Spiralia</taxon>
        <taxon>Gnathifera</taxon>
        <taxon>Rotifera</taxon>
        <taxon>Eurotatoria</taxon>
        <taxon>Bdelloidea</taxon>
        <taxon>Philodinida</taxon>
        <taxon>Philodinidae</taxon>
        <taxon>Rotaria</taxon>
    </lineage>
</organism>
<name>A0A814SVS3_9BILA</name>
<comment type="caution">
    <text evidence="8">The sequence shown here is derived from an EMBL/GenBank/DDBJ whole genome shotgun (WGS) entry which is preliminary data.</text>
</comment>
<evidence type="ECO:0000259" key="7">
    <source>
        <dbReference type="Pfam" id="PF00962"/>
    </source>
</evidence>
<evidence type="ECO:0000256" key="6">
    <source>
        <dbReference type="ARBA" id="ARBA00022833"/>
    </source>
</evidence>
<dbReference type="GO" id="GO:0005829">
    <property type="term" value="C:cytosol"/>
    <property type="evidence" value="ECO:0007669"/>
    <property type="project" value="TreeGrafter"/>
</dbReference>
<dbReference type="PANTHER" id="PTHR11409">
    <property type="entry name" value="ADENOSINE DEAMINASE"/>
    <property type="match status" value="1"/>
</dbReference>
<evidence type="ECO:0000256" key="5">
    <source>
        <dbReference type="ARBA" id="ARBA00022801"/>
    </source>
</evidence>
<dbReference type="GO" id="GO:0046872">
    <property type="term" value="F:metal ion binding"/>
    <property type="evidence" value="ECO:0007669"/>
    <property type="project" value="UniProtKB-KW"/>
</dbReference>
<dbReference type="EMBL" id="CAJNOT010001126">
    <property type="protein sequence ID" value="CAF1149828.1"/>
    <property type="molecule type" value="Genomic_DNA"/>
</dbReference>
<gene>
    <name evidence="8" type="ORF">ZHD862_LOCUS20106</name>
</gene>
<dbReference type="Pfam" id="PF00962">
    <property type="entry name" value="A_deaminase"/>
    <property type="match status" value="1"/>
</dbReference>
<dbReference type="GO" id="GO:0060169">
    <property type="term" value="P:negative regulation of adenosine receptor signaling pathway"/>
    <property type="evidence" value="ECO:0007669"/>
    <property type="project" value="TreeGrafter"/>
</dbReference>
<sequence>MENDSETQMASNDSTNTDPASLLLGDSSIFTNSLSSSDSISEEVYRKQLIDHVHELKAELQTRCHLDWLNEFEPSEHNPKIELNLLLHGAIREQTLKQLAFSKGIDFNNNEQIIAKIFQNDHCLLQRIFQELINDQRQQRIIYTEILFRPDIFNFGNKISNIKLKDVIEVIIDCIRFFTSTNLINNEIDTLTESNTILDKTTMKSFLPIHIKIILSCNWNNIKSLNQFICFARNYPNEIVGIDFYGEEDDCRKYWHNFYKYTKILRYYRIQYQATMNNYKDLQLIDDVIKGLNIERLYEAYEIILSSKHMENILIKSGIHLILCPISNVYTIANSQVNNISLTRTERKRKYQSTSSINNLNNEKNSNELTLFNLINYLQSELINYSITSFSPLYYKQSLSSIYKNLLEKNKNFFTCEHMQWLNENAVKSSFASQKLKTELINYIRENYTNCYQQTNFLQQFQEITNKWQQDMNNIIDKNAQIALEFATKMHQEKIIKRQIHQQQIQTKLFEEEEDDDNDTNQLE</sequence>
<dbReference type="GO" id="GO:0004000">
    <property type="term" value="F:adenosine deaminase activity"/>
    <property type="evidence" value="ECO:0007669"/>
    <property type="project" value="UniProtKB-ARBA"/>
</dbReference>
<dbReference type="InterPro" id="IPR001365">
    <property type="entry name" value="A_deaminase_dom"/>
</dbReference>
<proteinExistence type="inferred from homology"/>
<keyword evidence="5" id="KW-0378">Hydrolase</keyword>
<keyword evidence="6" id="KW-0862">Zinc</keyword>
<protein>
    <recommendedName>
        <fullName evidence="3">adenosine deaminase</fullName>
        <ecNumber evidence="3">3.5.4.4</ecNumber>
    </recommendedName>
</protein>
<dbReference type="GO" id="GO:0006154">
    <property type="term" value="P:adenosine catabolic process"/>
    <property type="evidence" value="ECO:0007669"/>
    <property type="project" value="TreeGrafter"/>
</dbReference>
<feature type="domain" description="Adenosine deaminase" evidence="7">
    <location>
        <begin position="125"/>
        <end position="344"/>
    </location>
</feature>
<evidence type="ECO:0000313" key="8">
    <source>
        <dbReference type="EMBL" id="CAF1149828.1"/>
    </source>
</evidence>
<evidence type="ECO:0000256" key="2">
    <source>
        <dbReference type="ARBA" id="ARBA00006676"/>
    </source>
</evidence>
<dbReference type="Gene3D" id="3.20.20.140">
    <property type="entry name" value="Metal-dependent hydrolases"/>
    <property type="match status" value="1"/>
</dbReference>
<dbReference type="GO" id="GO:0046103">
    <property type="term" value="P:inosine biosynthetic process"/>
    <property type="evidence" value="ECO:0007669"/>
    <property type="project" value="TreeGrafter"/>
</dbReference>
<comment type="cofactor">
    <cofactor evidence="1">
        <name>Zn(2+)</name>
        <dbReference type="ChEBI" id="CHEBI:29105"/>
    </cofactor>
</comment>
<evidence type="ECO:0000256" key="3">
    <source>
        <dbReference type="ARBA" id="ARBA00012784"/>
    </source>
</evidence>
<dbReference type="GO" id="GO:0009897">
    <property type="term" value="C:external side of plasma membrane"/>
    <property type="evidence" value="ECO:0007669"/>
    <property type="project" value="TreeGrafter"/>
</dbReference>
<evidence type="ECO:0000313" key="9">
    <source>
        <dbReference type="Proteomes" id="UP000663864"/>
    </source>
</evidence>